<dbReference type="Proteomes" id="UP000670092">
    <property type="component" value="Unassembled WGS sequence"/>
</dbReference>
<organism evidence="1 2">
    <name type="scientific">Ajellomyces capsulatus</name>
    <name type="common">Darling's disease fungus</name>
    <name type="synonym">Histoplasma capsulatum</name>
    <dbReference type="NCBI Taxonomy" id="5037"/>
    <lineage>
        <taxon>Eukaryota</taxon>
        <taxon>Fungi</taxon>
        <taxon>Dikarya</taxon>
        <taxon>Ascomycota</taxon>
        <taxon>Pezizomycotina</taxon>
        <taxon>Eurotiomycetes</taxon>
        <taxon>Eurotiomycetidae</taxon>
        <taxon>Onygenales</taxon>
        <taxon>Ajellomycetaceae</taxon>
        <taxon>Histoplasma</taxon>
    </lineage>
</organism>
<dbReference type="AlphaFoldDB" id="A0A8H7YV08"/>
<comment type="caution">
    <text evidence="1">The sequence shown here is derived from an EMBL/GenBank/DDBJ whole genome shotgun (WGS) entry which is preliminary data.</text>
</comment>
<protein>
    <submittedName>
        <fullName evidence="1">Uncharacterized protein</fullName>
    </submittedName>
</protein>
<gene>
    <name evidence="1" type="ORF">I7I52_09138</name>
</gene>
<sequence>MSCTVHTHAVHTQQIAQGASPILDLLHDAFLFALCILSLSPQPSESRQSSTFIRTTFFLVAGCPSLNAHPTSTHGGTPH</sequence>
<accession>A0A8H7YV08</accession>
<evidence type="ECO:0000313" key="2">
    <source>
        <dbReference type="Proteomes" id="UP000670092"/>
    </source>
</evidence>
<proteinExistence type="predicted"/>
<name>A0A8H7YV08_AJECA</name>
<dbReference type="EMBL" id="JAEVHI010000002">
    <property type="protein sequence ID" value="KAG5298989.1"/>
    <property type="molecule type" value="Genomic_DNA"/>
</dbReference>
<dbReference type="VEuPathDB" id="FungiDB:I7I52_09138"/>
<evidence type="ECO:0000313" key="1">
    <source>
        <dbReference type="EMBL" id="KAG5298989.1"/>
    </source>
</evidence>
<reference evidence="1 2" key="1">
    <citation type="submission" date="2021-01" db="EMBL/GenBank/DDBJ databases">
        <title>Chromosome-level genome assembly of a human fungal pathogen reveals clustering of transcriptionally co-regulated genes.</title>
        <authorList>
            <person name="Voorhies M."/>
            <person name="Cohen S."/>
            <person name="Shea T.P."/>
            <person name="Petrus S."/>
            <person name="Munoz J.F."/>
            <person name="Poplawski S."/>
            <person name="Goldman W.E."/>
            <person name="Michael T."/>
            <person name="Cuomo C.A."/>
            <person name="Sil A."/>
            <person name="Beyhan S."/>
        </authorList>
    </citation>
    <scope>NUCLEOTIDE SEQUENCE [LARGE SCALE GENOMIC DNA]</scope>
    <source>
        <strain evidence="1 2">G184AR</strain>
    </source>
</reference>